<protein>
    <submittedName>
        <fullName evidence="1">Uncharacterized protein</fullName>
    </submittedName>
</protein>
<accession>A0A4C1Y1N1</accession>
<dbReference type="AlphaFoldDB" id="A0A4C1Y1N1"/>
<dbReference type="EMBL" id="BGZK01001007">
    <property type="protein sequence ID" value="GBP68305.1"/>
    <property type="molecule type" value="Genomic_DNA"/>
</dbReference>
<proteinExistence type="predicted"/>
<evidence type="ECO:0000313" key="2">
    <source>
        <dbReference type="Proteomes" id="UP000299102"/>
    </source>
</evidence>
<organism evidence="1 2">
    <name type="scientific">Eumeta variegata</name>
    <name type="common">Bagworm moth</name>
    <name type="synonym">Eumeta japonica</name>
    <dbReference type="NCBI Taxonomy" id="151549"/>
    <lineage>
        <taxon>Eukaryota</taxon>
        <taxon>Metazoa</taxon>
        <taxon>Ecdysozoa</taxon>
        <taxon>Arthropoda</taxon>
        <taxon>Hexapoda</taxon>
        <taxon>Insecta</taxon>
        <taxon>Pterygota</taxon>
        <taxon>Neoptera</taxon>
        <taxon>Endopterygota</taxon>
        <taxon>Lepidoptera</taxon>
        <taxon>Glossata</taxon>
        <taxon>Ditrysia</taxon>
        <taxon>Tineoidea</taxon>
        <taxon>Psychidae</taxon>
        <taxon>Oiketicinae</taxon>
        <taxon>Eumeta</taxon>
    </lineage>
</organism>
<gene>
    <name evidence="1" type="ORF">EVAR_4904_1</name>
</gene>
<name>A0A4C1Y1N1_EUMVA</name>
<sequence length="154" mass="16682">MEFRYIPCLPLDLGRRRRNTSSDFSVKGLGLCREIRGYRAPLLNLRSEAPPLTAFVCPGASFGAADLEARGTSPVESPALGVPVTAARRRRAGNLRTVTVRPLLSSEHAVCGATPDRVPDLQRVRCCRRVCIPGVRGALAYPATASYVSLYLLS</sequence>
<keyword evidence="2" id="KW-1185">Reference proteome</keyword>
<dbReference type="Proteomes" id="UP000299102">
    <property type="component" value="Unassembled WGS sequence"/>
</dbReference>
<reference evidence="1 2" key="1">
    <citation type="journal article" date="2019" name="Commun. Biol.">
        <title>The bagworm genome reveals a unique fibroin gene that provides high tensile strength.</title>
        <authorList>
            <person name="Kono N."/>
            <person name="Nakamura H."/>
            <person name="Ohtoshi R."/>
            <person name="Tomita M."/>
            <person name="Numata K."/>
            <person name="Arakawa K."/>
        </authorList>
    </citation>
    <scope>NUCLEOTIDE SEQUENCE [LARGE SCALE GENOMIC DNA]</scope>
</reference>
<evidence type="ECO:0000313" key="1">
    <source>
        <dbReference type="EMBL" id="GBP68305.1"/>
    </source>
</evidence>
<comment type="caution">
    <text evidence="1">The sequence shown here is derived from an EMBL/GenBank/DDBJ whole genome shotgun (WGS) entry which is preliminary data.</text>
</comment>